<dbReference type="RefSeq" id="WP_009185138.1">
    <property type="nucleotide sequence ID" value="NZ_AMGM01000029.1"/>
</dbReference>
<dbReference type="Proteomes" id="UP000004478">
    <property type="component" value="Unassembled WGS sequence"/>
</dbReference>
<accession>K1LAN1</accession>
<protein>
    <submittedName>
        <fullName evidence="1">Nucleotidyltransferase substrate binding protein, family</fullName>
    </submittedName>
</protein>
<dbReference type="Gene3D" id="1.20.120.330">
    <property type="entry name" value="Nucleotidyltransferases domain 2"/>
    <property type="match status" value="1"/>
</dbReference>
<gene>
    <name evidence="1" type="ORF">B879_02108</name>
</gene>
<evidence type="ECO:0000313" key="2">
    <source>
        <dbReference type="Proteomes" id="UP000004478"/>
    </source>
</evidence>
<name>K1LAN1_CECL9</name>
<proteinExistence type="predicted"/>
<dbReference type="OrthoDB" id="9810452at2"/>
<sequence>MKNIPITCEKCFLDFQEALEELHEMVISVKGTEIDERNQKRIIRSFEITHELALKTMGEYFRKMGRKLPDGPRDTTVEAFNEDLIDDGKTWLDMIIERIKYGPLYPENPQKNLAQNVTQKYIRLFLNFERKMKGLME</sequence>
<reference evidence="1 2" key="1">
    <citation type="journal article" date="2012" name="J. Bacteriol.">
        <title>Draft Genome Sequence of Cecembia lonarensis Strain LW9T, Isolated from Lonar Lake, a Haloalkaline Lake in India.</title>
        <authorList>
            <person name="Shivaji S."/>
            <person name="Ara S."/>
            <person name="Singh A."/>
            <person name="Pinnaka A.K."/>
        </authorList>
    </citation>
    <scope>NUCLEOTIDE SEQUENCE [LARGE SCALE GENOMIC DNA]</scope>
    <source>
        <strain evidence="1 2">LW9</strain>
    </source>
</reference>
<dbReference type="EMBL" id="AMGM01000029">
    <property type="protein sequence ID" value="EKB49262.1"/>
    <property type="molecule type" value="Genomic_DNA"/>
</dbReference>
<evidence type="ECO:0000313" key="1">
    <source>
        <dbReference type="EMBL" id="EKB49262.1"/>
    </source>
</evidence>
<dbReference type="InterPro" id="IPR010235">
    <property type="entry name" value="HepT"/>
</dbReference>
<comment type="caution">
    <text evidence="1">The sequence shown here is derived from an EMBL/GenBank/DDBJ whole genome shotgun (WGS) entry which is preliminary data.</text>
</comment>
<dbReference type="AlphaFoldDB" id="K1LAN1"/>
<dbReference type="Pfam" id="PF08780">
    <property type="entry name" value="NTase_sub_bind"/>
    <property type="match status" value="1"/>
</dbReference>
<dbReference type="GO" id="GO:0016740">
    <property type="term" value="F:transferase activity"/>
    <property type="evidence" value="ECO:0007669"/>
    <property type="project" value="UniProtKB-KW"/>
</dbReference>
<keyword evidence="1" id="KW-0808">Transferase</keyword>
<organism evidence="1 2">
    <name type="scientific">Cecembia lonarensis (strain CCUG 58316 / KCTC 22772 / LW9)</name>
    <dbReference type="NCBI Taxonomy" id="1225176"/>
    <lineage>
        <taxon>Bacteria</taxon>
        <taxon>Pseudomonadati</taxon>
        <taxon>Bacteroidota</taxon>
        <taxon>Cytophagia</taxon>
        <taxon>Cytophagales</taxon>
        <taxon>Cyclobacteriaceae</taxon>
        <taxon>Cecembia</taxon>
    </lineage>
</organism>
<dbReference type="SUPFAM" id="SSF81593">
    <property type="entry name" value="Nucleotidyltransferase substrate binding subunit/domain"/>
    <property type="match status" value="1"/>
</dbReference>
<keyword evidence="2" id="KW-1185">Reference proteome</keyword>